<dbReference type="Gene3D" id="3.30.310.160">
    <property type="entry name" value="YycH protein, domain 2"/>
    <property type="match status" value="1"/>
</dbReference>
<name>A0A1I3BQE0_9LACT</name>
<feature type="domain" description="Regulatory protein YycH" evidence="1">
    <location>
        <begin position="8"/>
        <end position="425"/>
    </location>
</feature>
<dbReference type="Gene3D" id="3.10.450.310">
    <property type="match status" value="1"/>
</dbReference>
<proteinExistence type="predicted"/>
<organism evidence="2 3">
    <name type="scientific">Pisciglobus halotolerans</name>
    <dbReference type="NCBI Taxonomy" id="745365"/>
    <lineage>
        <taxon>Bacteria</taxon>
        <taxon>Bacillati</taxon>
        <taxon>Bacillota</taxon>
        <taxon>Bacilli</taxon>
        <taxon>Lactobacillales</taxon>
        <taxon>Carnobacteriaceae</taxon>
    </lineage>
</organism>
<sequence>MRWNWSLIRKVVLTLLIFLSLYLSGIIWRNPGDYNDNANEKDNTPRTSVTFNRNISQVFGPSSIVLHNAGNSQLTNHSKTISSLNKMLDEWQLSSLSDPTAVKKADYRERLAQSGETIELIFSGNIPFGLYEKFFDFLPNDIQNRTFNRIYFSVSNPTEAYFYNTDSGTFYQAEVEQDDEKDLRELAESIPEEAYSAKSYEVNGDIVYLPVKEINVPYYSYMVEQQPHSLFIERLFEDTSEVQTIRKDQLIRYFDYFSELSIDEETNILTYHRSRTSGDEMSLPDRFKDSFNELLLYENWPNDVFYTKFSSVTNEISFRRYLKDLPIFGDVKHGVTFIGTTETGLTSLQVPLIVAQTPISNEEEDKKMLSGDELMSRLQSVGYGSHEVSNITLGFTWKSNKQSARVVNFEPEWYVELHGNWLRAKKLIEDGGGSTDGL</sequence>
<dbReference type="CDD" id="cd15787">
    <property type="entry name" value="YycH_N"/>
    <property type="match status" value="1"/>
</dbReference>
<dbReference type="InterPro" id="IPR042274">
    <property type="entry name" value="YycH/YycI_2"/>
</dbReference>
<evidence type="ECO:0000313" key="2">
    <source>
        <dbReference type="EMBL" id="SFH64528.1"/>
    </source>
</evidence>
<evidence type="ECO:0000259" key="1">
    <source>
        <dbReference type="Pfam" id="PF07435"/>
    </source>
</evidence>
<protein>
    <submittedName>
        <fullName evidence="2">Two-component signal transduction system YycFG, regulatory protein YycH</fullName>
    </submittedName>
</protein>
<dbReference type="EMBL" id="FOQE01000008">
    <property type="protein sequence ID" value="SFH64528.1"/>
    <property type="molecule type" value="Genomic_DNA"/>
</dbReference>
<dbReference type="Pfam" id="PF07435">
    <property type="entry name" value="YycH"/>
    <property type="match status" value="1"/>
</dbReference>
<dbReference type="InterPro" id="IPR009996">
    <property type="entry name" value="YycH"/>
</dbReference>
<dbReference type="OrthoDB" id="2382185at2"/>
<dbReference type="AlphaFoldDB" id="A0A1I3BQE0"/>
<evidence type="ECO:0000313" key="3">
    <source>
        <dbReference type="Proteomes" id="UP000198668"/>
    </source>
</evidence>
<dbReference type="Proteomes" id="UP000198668">
    <property type="component" value="Unassembled WGS sequence"/>
</dbReference>
<reference evidence="2 3" key="1">
    <citation type="submission" date="2016-10" db="EMBL/GenBank/DDBJ databases">
        <authorList>
            <person name="de Groot N.N."/>
        </authorList>
    </citation>
    <scope>NUCLEOTIDE SEQUENCE [LARGE SCALE GENOMIC DNA]</scope>
    <source>
        <strain evidence="2 3">DSM 27630</strain>
    </source>
</reference>
<gene>
    <name evidence="2" type="ORF">SAMN04489868_10881</name>
</gene>
<dbReference type="RefSeq" id="WP_092091813.1">
    <property type="nucleotide sequence ID" value="NZ_FOQE01000008.1"/>
</dbReference>
<accession>A0A1I3BQE0</accession>
<keyword evidence="3" id="KW-1185">Reference proteome</keyword>